<dbReference type="GO" id="GO:0003676">
    <property type="term" value="F:nucleic acid binding"/>
    <property type="evidence" value="ECO:0007669"/>
    <property type="project" value="InterPro"/>
</dbReference>
<dbReference type="OrthoDB" id="422540at2759"/>
<dbReference type="PANTHER" id="PTHR38681:SF1">
    <property type="entry name" value="RETROVIRUS-RELATED POL POLYPROTEIN FROM TRANSPOSON 412-LIKE PROTEIN"/>
    <property type="match status" value="1"/>
</dbReference>
<dbReference type="InterPro" id="IPR012337">
    <property type="entry name" value="RNaseH-like_sf"/>
</dbReference>
<dbReference type="GO" id="GO:0015074">
    <property type="term" value="P:DNA integration"/>
    <property type="evidence" value="ECO:0007669"/>
    <property type="project" value="InterPro"/>
</dbReference>
<evidence type="ECO:0000259" key="1">
    <source>
        <dbReference type="PROSITE" id="PS50994"/>
    </source>
</evidence>
<evidence type="ECO:0000313" key="2">
    <source>
        <dbReference type="EMBL" id="KII60610.1"/>
    </source>
</evidence>
<evidence type="ECO:0000313" key="3">
    <source>
        <dbReference type="Proteomes" id="UP000031668"/>
    </source>
</evidence>
<keyword evidence="3" id="KW-1185">Reference proteome</keyword>
<reference evidence="2 3" key="1">
    <citation type="journal article" date="2014" name="Genome Biol. Evol.">
        <title>The genome of the myxosporean Thelohanellus kitauei shows adaptations to nutrient acquisition within its fish host.</title>
        <authorList>
            <person name="Yang Y."/>
            <person name="Xiong J."/>
            <person name="Zhou Z."/>
            <person name="Huo F."/>
            <person name="Miao W."/>
            <person name="Ran C."/>
            <person name="Liu Y."/>
            <person name="Zhang J."/>
            <person name="Feng J."/>
            <person name="Wang M."/>
            <person name="Wang M."/>
            <person name="Wang L."/>
            <person name="Yao B."/>
        </authorList>
    </citation>
    <scope>NUCLEOTIDE SEQUENCE [LARGE SCALE GENOMIC DNA]</scope>
    <source>
        <strain evidence="2">Wuqing</strain>
    </source>
</reference>
<gene>
    <name evidence="2" type="ORF">RF11_07373</name>
</gene>
<protein>
    <recommendedName>
        <fullName evidence="1">Integrase catalytic domain-containing protein</fullName>
    </recommendedName>
</protein>
<comment type="caution">
    <text evidence="2">The sequence shown here is derived from an EMBL/GenBank/DDBJ whole genome shotgun (WGS) entry which is preliminary data.</text>
</comment>
<dbReference type="PANTHER" id="PTHR38681">
    <property type="entry name" value="RETROVIRUS-RELATED POL POLYPROTEIN FROM TRANSPOSON 412-LIKE PROTEIN-RELATED"/>
    <property type="match status" value="1"/>
</dbReference>
<dbReference type="PROSITE" id="PS50994">
    <property type="entry name" value="INTEGRASE"/>
    <property type="match status" value="1"/>
</dbReference>
<dbReference type="AlphaFoldDB" id="A0A0C2M0U5"/>
<dbReference type="EMBL" id="JWZT01005556">
    <property type="protein sequence ID" value="KII60610.1"/>
    <property type="molecule type" value="Genomic_DNA"/>
</dbReference>
<dbReference type="InterPro" id="IPR036397">
    <property type="entry name" value="RNaseH_sf"/>
</dbReference>
<proteinExistence type="predicted"/>
<dbReference type="SUPFAM" id="SSF53098">
    <property type="entry name" value="Ribonuclease H-like"/>
    <property type="match status" value="1"/>
</dbReference>
<dbReference type="Proteomes" id="UP000031668">
    <property type="component" value="Unassembled WGS sequence"/>
</dbReference>
<organism evidence="2 3">
    <name type="scientific">Thelohanellus kitauei</name>
    <name type="common">Myxosporean</name>
    <dbReference type="NCBI Taxonomy" id="669202"/>
    <lineage>
        <taxon>Eukaryota</taxon>
        <taxon>Metazoa</taxon>
        <taxon>Cnidaria</taxon>
        <taxon>Myxozoa</taxon>
        <taxon>Myxosporea</taxon>
        <taxon>Bivalvulida</taxon>
        <taxon>Platysporina</taxon>
        <taxon>Myxobolidae</taxon>
        <taxon>Thelohanellus</taxon>
    </lineage>
</organism>
<name>A0A0C2M0U5_THEKT</name>
<sequence>MSEKLGIRLNFTTGFHPQSNGLVERIHPTSKAALRARLSNDKWTDHLQWVVLDLKVSIAVLVFGSQVSLHCDFSTSTPDDVDVTTFVNILHNITNAIHYSETSNHDTKRNKYIPSDLLKSKLVFIRANNCRK</sequence>
<feature type="domain" description="Integrase catalytic" evidence="1">
    <location>
        <begin position="1"/>
        <end position="86"/>
    </location>
</feature>
<dbReference type="Gene3D" id="3.30.420.10">
    <property type="entry name" value="Ribonuclease H-like superfamily/Ribonuclease H"/>
    <property type="match status" value="1"/>
</dbReference>
<accession>A0A0C2M0U5</accession>
<dbReference type="InterPro" id="IPR001584">
    <property type="entry name" value="Integrase_cat-core"/>
</dbReference>